<accession>A0A2K6SDS1</accession>
<evidence type="ECO:0000256" key="1">
    <source>
        <dbReference type="ARBA" id="ARBA00022723"/>
    </source>
</evidence>
<feature type="domain" description="C2H2-type" evidence="6">
    <location>
        <begin position="150"/>
        <end position="179"/>
    </location>
</feature>
<dbReference type="PANTHER" id="PTHR23235">
    <property type="entry name" value="KRUEPPEL-LIKE TRANSCRIPTION FACTOR"/>
    <property type="match status" value="1"/>
</dbReference>
<protein>
    <recommendedName>
        <fullName evidence="6">C2H2-type domain-containing protein</fullName>
    </recommendedName>
</protein>
<dbReference type="PROSITE" id="PS50157">
    <property type="entry name" value="ZINC_FINGER_C2H2_2"/>
    <property type="match status" value="1"/>
</dbReference>
<dbReference type="GO" id="GO:0000978">
    <property type="term" value="F:RNA polymerase II cis-regulatory region sequence-specific DNA binding"/>
    <property type="evidence" value="ECO:0007669"/>
    <property type="project" value="TreeGrafter"/>
</dbReference>
<evidence type="ECO:0000313" key="8">
    <source>
        <dbReference type="Proteomes" id="UP000233220"/>
    </source>
</evidence>
<keyword evidence="8" id="KW-1185">Reference proteome</keyword>
<evidence type="ECO:0000256" key="2">
    <source>
        <dbReference type="ARBA" id="ARBA00022737"/>
    </source>
</evidence>
<organism evidence="7 8">
    <name type="scientific">Saimiri boliviensis boliviensis</name>
    <name type="common">Bolivian squirrel monkey</name>
    <dbReference type="NCBI Taxonomy" id="39432"/>
    <lineage>
        <taxon>Eukaryota</taxon>
        <taxon>Metazoa</taxon>
        <taxon>Chordata</taxon>
        <taxon>Craniata</taxon>
        <taxon>Vertebrata</taxon>
        <taxon>Euteleostomi</taxon>
        <taxon>Mammalia</taxon>
        <taxon>Eutheria</taxon>
        <taxon>Euarchontoglires</taxon>
        <taxon>Primates</taxon>
        <taxon>Haplorrhini</taxon>
        <taxon>Platyrrhini</taxon>
        <taxon>Cebidae</taxon>
        <taxon>Saimiriinae</taxon>
        <taxon>Saimiri</taxon>
    </lineage>
</organism>
<evidence type="ECO:0000313" key="7">
    <source>
        <dbReference type="Ensembl" id="ENSSBOP00000005529.1"/>
    </source>
</evidence>
<dbReference type="Gene3D" id="3.30.160.60">
    <property type="entry name" value="Classic Zinc Finger"/>
    <property type="match status" value="2"/>
</dbReference>
<dbReference type="GO" id="GO:0008270">
    <property type="term" value="F:zinc ion binding"/>
    <property type="evidence" value="ECO:0007669"/>
    <property type="project" value="UniProtKB-KW"/>
</dbReference>
<dbReference type="SUPFAM" id="SSF57667">
    <property type="entry name" value="beta-beta-alpha zinc fingers"/>
    <property type="match status" value="1"/>
</dbReference>
<keyword evidence="4" id="KW-0862">Zinc</keyword>
<dbReference type="InterPro" id="IPR036236">
    <property type="entry name" value="Znf_C2H2_sf"/>
</dbReference>
<dbReference type="OMA" id="KFARFDE"/>
<name>A0A2K6SDS1_SAIBB</name>
<dbReference type="GeneTree" id="ENSGT00940000156711"/>
<dbReference type="InterPro" id="IPR013087">
    <property type="entry name" value="Znf_C2H2_type"/>
</dbReference>
<dbReference type="Pfam" id="PF00096">
    <property type="entry name" value="zf-C2H2"/>
    <property type="match status" value="1"/>
</dbReference>
<dbReference type="FunFam" id="3.30.160.60:FF:000007">
    <property type="entry name" value="Basic krueppel-like factor 3"/>
    <property type="match status" value="1"/>
</dbReference>
<dbReference type="PANTHER" id="PTHR23235:SF82">
    <property type="entry name" value="KRUEPPEL-LIKE FACTOR 5"/>
    <property type="match status" value="1"/>
</dbReference>
<keyword evidence="1" id="KW-0479">Metal-binding</keyword>
<dbReference type="Ensembl" id="ENSSBOT00000022178.1">
    <property type="protein sequence ID" value="ENSSBOP00000005529.1"/>
    <property type="gene ID" value="ENSSBOG00000019639.1"/>
</dbReference>
<dbReference type="Proteomes" id="UP000233220">
    <property type="component" value="Unplaced"/>
</dbReference>
<reference evidence="7" key="2">
    <citation type="submission" date="2025-09" db="UniProtKB">
        <authorList>
            <consortium name="Ensembl"/>
        </authorList>
    </citation>
    <scope>IDENTIFICATION</scope>
</reference>
<proteinExistence type="predicted"/>
<evidence type="ECO:0000256" key="3">
    <source>
        <dbReference type="ARBA" id="ARBA00022771"/>
    </source>
</evidence>
<dbReference type="GO" id="GO:0000981">
    <property type="term" value="F:DNA-binding transcription factor activity, RNA polymerase II-specific"/>
    <property type="evidence" value="ECO:0007669"/>
    <property type="project" value="TreeGrafter"/>
</dbReference>
<dbReference type="STRING" id="39432.ENSSBOP00000005529"/>
<keyword evidence="3 5" id="KW-0863">Zinc-finger</keyword>
<keyword evidence="2" id="KW-0677">Repeat</keyword>
<dbReference type="AlphaFoldDB" id="A0A2K6SDS1"/>
<evidence type="ECO:0000256" key="5">
    <source>
        <dbReference type="PROSITE-ProRule" id="PRU00042"/>
    </source>
</evidence>
<reference evidence="7" key="1">
    <citation type="submission" date="2025-08" db="UniProtKB">
        <authorList>
            <consortium name="Ensembl"/>
        </authorList>
    </citation>
    <scope>IDENTIFICATION</scope>
</reference>
<evidence type="ECO:0000259" key="6">
    <source>
        <dbReference type="PROSITE" id="PS50157"/>
    </source>
</evidence>
<evidence type="ECO:0000256" key="4">
    <source>
        <dbReference type="ARBA" id="ARBA00022833"/>
    </source>
</evidence>
<sequence>MPSSTNQTAAMDTLNVSTSAAMADLNTHTPLLFRRLHQFLPQEATYFPPSPSSSEPGSPYTQAEMFQNLTPPPCYAAPMASKLAIHNPNLPTTLPVNSQNIQPVRYNRRSKPDLGRRRIRYCDYRGSTTATTLSSYLKAHLNTHTGEKPYKCTREGCDWKFARFDELIHHYRKYTGAKPFRCGVCNRSFSRYDRH</sequence>